<feature type="non-terminal residue" evidence="1">
    <location>
        <position position="221"/>
    </location>
</feature>
<dbReference type="PANTHER" id="PTHR43796:SF2">
    <property type="entry name" value="CARBOXYNORSPERMIDINE SYNTHASE"/>
    <property type="match status" value="1"/>
</dbReference>
<protein>
    <recommendedName>
        <fullName evidence="2">Saccharopine dehydrogenase-like C-terminal domain-containing protein</fullName>
    </recommendedName>
</protein>
<proteinExistence type="predicted"/>
<dbReference type="Gene3D" id="3.30.360.10">
    <property type="entry name" value="Dihydrodipicolinate Reductase, domain 2"/>
    <property type="match status" value="1"/>
</dbReference>
<dbReference type="EMBL" id="BART01019556">
    <property type="protein sequence ID" value="GAG93304.1"/>
    <property type="molecule type" value="Genomic_DNA"/>
</dbReference>
<dbReference type="PANTHER" id="PTHR43796">
    <property type="entry name" value="CARBOXYNORSPERMIDINE SYNTHASE"/>
    <property type="match status" value="1"/>
</dbReference>
<accession>X1BBJ5</accession>
<evidence type="ECO:0008006" key="2">
    <source>
        <dbReference type="Google" id="ProtNLM"/>
    </source>
</evidence>
<evidence type="ECO:0000313" key="1">
    <source>
        <dbReference type="EMBL" id="GAG93304.1"/>
    </source>
</evidence>
<name>X1BBJ5_9ZZZZ</name>
<organism evidence="1">
    <name type="scientific">marine sediment metagenome</name>
    <dbReference type="NCBI Taxonomy" id="412755"/>
    <lineage>
        <taxon>unclassified sequences</taxon>
        <taxon>metagenomes</taxon>
        <taxon>ecological metagenomes</taxon>
    </lineage>
</organism>
<reference evidence="1" key="1">
    <citation type="journal article" date="2014" name="Front. Microbiol.">
        <title>High frequency of phylogenetically diverse reductive dehalogenase-homologous genes in deep subseafloor sedimentary metagenomes.</title>
        <authorList>
            <person name="Kawai M."/>
            <person name="Futagami T."/>
            <person name="Toyoda A."/>
            <person name="Takaki Y."/>
            <person name="Nishi S."/>
            <person name="Hori S."/>
            <person name="Arai W."/>
            <person name="Tsubouchi T."/>
            <person name="Morono Y."/>
            <person name="Uchiyama I."/>
            <person name="Ito T."/>
            <person name="Fujiyama A."/>
            <person name="Inagaki F."/>
            <person name="Takami H."/>
        </authorList>
    </citation>
    <scope>NUCLEOTIDE SEQUENCE</scope>
    <source>
        <strain evidence="1">Expedition CK06-06</strain>
    </source>
</reference>
<dbReference type="AlphaFoldDB" id="X1BBJ5"/>
<comment type="caution">
    <text evidence="1">The sequence shown here is derived from an EMBL/GenBank/DDBJ whole genome shotgun (WGS) entry which is preliminary data.</text>
</comment>
<gene>
    <name evidence="1" type="ORF">S01H4_36554</name>
</gene>
<sequence length="221" mass="24813">MCRQGKDIVYIPGVGATPGITNAMAKHAANQMDEVEDIQINFAAFRCPAPAPGLLVTFLWEFNPKTETRFYYKNGEYHLVGPLEGLKTVDYKGEIGVQEVCYIPHPETRTIPKSLGVNNVSVHGCFPPQAMNLAKTMLEWGLFDEVPFTYKGVETNTLDMMLELLLRSPRTKETPVWGYGLVVEVFGKKDSKDLKIKLWTEHPPMSEWGGKAAYYKNIAIP</sequence>